<dbReference type="InterPro" id="IPR036291">
    <property type="entry name" value="NAD(P)-bd_dom_sf"/>
</dbReference>
<evidence type="ECO:0000313" key="2">
    <source>
        <dbReference type="EMBL" id="MBB3983731.1"/>
    </source>
</evidence>
<comment type="caution">
    <text evidence="2">The sequence shown here is derived from an EMBL/GenBank/DDBJ whole genome shotgun (WGS) entry which is preliminary data.</text>
</comment>
<dbReference type="EMBL" id="JACIEJ010000001">
    <property type="protein sequence ID" value="MBB3983731.1"/>
    <property type="molecule type" value="Genomic_DNA"/>
</dbReference>
<reference evidence="2 3" key="1">
    <citation type="submission" date="2020-08" db="EMBL/GenBank/DDBJ databases">
        <title>Genomic Encyclopedia of Type Strains, Phase IV (KMG-IV): sequencing the most valuable type-strain genomes for metagenomic binning, comparative biology and taxonomic classification.</title>
        <authorList>
            <person name="Goeker M."/>
        </authorList>
    </citation>
    <scope>NUCLEOTIDE SEQUENCE [LARGE SCALE GENOMIC DNA]</scope>
    <source>
        <strain evidence="2 3">DSM 102235</strain>
    </source>
</reference>
<protein>
    <submittedName>
        <fullName evidence="2">Nucleoside-diphosphate-sugar epimerase</fullName>
    </submittedName>
</protein>
<feature type="domain" description="NAD-dependent epimerase/dehydratase" evidence="1">
    <location>
        <begin position="28"/>
        <end position="177"/>
    </location>
</feature>
<name>A0A7W6GPV0_9RHOB</name>
<dbReference type="Pfam" id="PF01370">
    <property type="entry name" value="Epimerase"/>
    <property type="match status" value="1"/>
</dbReference>
<dbReference type="SUPFAM" id="SSF51735">
    <property type="entry name" value="NAD(P)-binding Rossmann-fold domains"/>
    <property type="match status" value="1"/>
</dbReference>
<evidence type="ECO:0000259" key="1">
    <source>
        <dbReference type="Pfam" id="PF01370"/>
    </source>
</evidence>
<dbReference type="InterPro" id="IPR001509">
    <property type="entry name" value="Epimerase_deHydtase"/>
</dbReference>
<evidence type="ECO:0000313" key="3">
    <source>
        <dbReference type="Proteomes" id="UP000541426"/>
    </source>
</evidence>
<accession>A0A7W6GPV0</accession>
<dbReference type="Gene3D" id="3.40.50.720">
    <property type="entry name" value="NAD(P)-binding Rossmann-like Domain"/>
    <property type="match status" value="1"/>
</dbReference>
<organism evidence="2 3">
    <name type="scientific">Sagittula marina</name>
    <dbReference type="NCBI Taxonomy" id="943940"/>
    <lineage>
        <taxon>Bacteria</taxon>
        <taxon>Pseudomonadati</taxon>
        <taxon>Pseudomonadota</taxon>
        <taxon>Alphaproteobacteria</taxon>
        <taxon>Rhodobacterales</taxon>
        <taxon>Roseobacteraceae</taxon>
        <taxon>Sagittula</taxon>
    </lineage>
</organism>
<dbReference type="RefSeq" id="WP_183962286.1">
    <property type="nucleotide sequence ID" value="NZ_BAABBZ010000012.1"/>
</dbReference>
<sequence>MHFIGFLHQTREAISVSRVCLKECKVLLGASGKVGRMVRTLMQGDGSGLICLGRSGAPGVMKWTDIETQNFQGVQAVLAFWGVTSGNDRQLSGNAELAIKAQELAVILGAELVVHCSSVAVYGAQAEVLTEDSCLRPANAYGQAKSDMEKALADWQASHPDGPRTIVLRLANIAGADSLFGNLVPGGTVRLHRFPDGRGPCRSYISPVDLVTVLGRLSSSAEISGTFNLGAPVATDMADIVRAAGAKIEWERAPRDAIQEVAVDMTQLVSHLPGLSLAHDATTLVSDVHAAGGWSGNSL</sequence>
<dbReference type="AlphaFoldDB" id="A0A7W6GPV0"/>
<gene>
    <name evidence="2" type="ORF">GGQ68_000042</name>
</gene>
<keyword evidence="3" id="KW-1185">Reference proteome</keyword>
<dbReference type="Proteomes" id="UP000541426">
    <property type="component" value="Unassembled WGS sequence"/>
</dbReference>
<proteinExistence type="predicted"/>